<evidence type="ECO:0000313" key="3">
    <source>
        <dbReference type="EMBL" id="MBB4923959.1"/>
    </source>
</evidence>
<evidence type="ECO:0000256" key="1">
    <source>
        <dbReference type="SAM" id="Coils"/>
    </source>
</evidence>
<comment type="caution">
    <text evidence="3">The sequence shown here is derived from an EMBL/GenBank/DDBJ whole genome shotgun (WGS) entry which is preliminary data.</text>
</comment>
<gene>
    <name evidence="3" type="ORF">FHR34_002952</name>
</gene>
<reference evidence="3 4" key="1">
    <citation type="submission" date="2020-08" db="EMBL/GenBank/DDBJ databases">
        <title>Sequencing the genomes of 1000 actinobacteria strains.</title>
        <authorList>
            <person name="Klenk H.-P."/>
        </authorList>
    </citation>
    <scope>NUCLEOTIDE SEQUENCE [LARGE SCALE GENOMIC DNA]</scope>
    <source>
        <strain evidence="3 4">DSM 41654</strain>
    </source>
</reference>
<feature type="coiled-coil region" evidence="1">
    <location>
        <begin position="12"/>
        <end position="39"/>
    </location>
</feature>
<dbReference type="EMBL" id="JACHJV010000001">
    <property type="protein sequence ID" value="MBB4923959.1"/>
    <property type="molecule type" value="Genomic_DNA"/>
</dbReference>
<evidence type="ECO:0000256" key="2">
    <source>
        <dbReference type="SAM" id="MobiDB-lite"/>
    </source>
</evidence>
<evidence type="ECO:0000313" key="4">
    <source>
        <dbReference type="Proteomes" id="UP000540506"/>
    </source>
</evidence>
<organism evidence="3 4">
    <name type="scientific">Kitasatospora kifunensis</name>
    <name type="common">Streptomyces kifunensis</name>
    <dbReference type="NCBI Taxonomy" id="58351"/>
    <lineage>
        <taxon>Bacteria</taxon>
        <taxon>Bacillati</taxon>
        <taxon>Actinomycetota</taxon>
        <taxon>Actinomycetes</taxon>
        <taxon>Kitasatosporales</taxon>
        <taxon>Streptomycetaceae</taxon>
        <taxon>Kitasatospora</taxon>
    </lineage>
</organism>
<proteinExistence type="predicted"/>
<protein>
    <submittedName>
        <fullName evidence="3">Uncharacterized protein</fullName>
    </submittedName>
</protein>
<keyword evidence="4" id="KW-1185">Reference proteome</keyword>
<keyword evidence="1" id="KW-0175">Coiled coil</keyword>
<dbReference type="RefSeq" id="WP_184935984.1">
    <property type="nucleotide sequence ID" value="NZ_JACHJV010000001.1"/>
</dbReference>
<accession>A0A7W7R2E0</accession>
<feature type="compositionally biased region" description="Basic residues" evidence="2">
    <location>
        <begin position="107"/>
        <end position="117"/>
    </location>
</feature>
<name>A0A7W7R2E0_KITKI</name>
<dbReference type="AlphaFoldDB" id="A0A7W7R2E0"/>
<sequence length="216" mass="23468">MATLFERLDAEEAVARGELEALHAEMAVLREEMTAIEVRLTRLTITRETVESLLEGSPCEELISEGDVVEEAEAGLIPGQRPAAEPEPAELRPEPEPAAASQPGPRPKPKRRPKPGRPARTPSFGIHLDEAVDRMLVILTTVGREMKVRDIAVAIGETPSDPRIETTRSRLKTLAKQGKVVEGHPGWFQIAPAPRALEPARAEVVAHVNGGVVAMR</sequence>
<feature type="region of interest" description="Disordered" evidence="2">
    <location>
        <begin position="77"/>
        <end position="126"/>
    </location>
</feature>
<dbReference type="Proteomes" id="UP000540506">
    <property type="component" value="Unassembled WGS sequence"/>
</dbReference>